<feature type="transmembrane region" description="Helical" evidence="1">
    <location>
        <begin position="65"/>
        <end position="83"/>
    </location>
</feature>
<dbReference type="EMBL" id="AMZH03005212">
    <property type="protein sequence ID" value="RRT66991.1"/>
    <property type="molecule type" value="Genomic_DNA"/>
</dbReference>
<proteinExistence type="predicted"/>
<reference evidence="2 3" key="1">
    <citation type="journal article" date="2014" name="Agronomy (Basel)">
        <title>A Draft Genome Sequence for Ensete ventricosum, the Drought-Tolerant Tree Against Hunger.</title>
        <authorList>
            <person name="Harrison J."/>
            <person name="Moore K.A."/>
            <person name="Paszkiewicz K."/>
            <person name="Jones T."/>
            <person name="Grant M."/>
            <person name="Ambacheew D."/>
            <person name="Muzemil S."/>
            <person name="Studholme D.J."/>
        </authorList>
    </citation>
    <scope>NUCLEOTIDE SEQUENCE [LARGE SCALE GENOMIC DNA]</scope>
</reference>
<dbReference type="AlphaFoldDB" id="A0A426ZSU9"/>
<keyword evidence="1" id="KW-1133">Transmembrane helix</keyword>
<accession>A0A426ZSU9</accession>
<keyword evidence="1" id="KW-0812">Transmembrane</keyword>
<gene>
    <name evidence="2" type="ORF">B296_00018560</name>
</gene>
<protein>
    <submittedName>
        <fullName evidence="2">Uncharacterized protein</fullName>
    </submittedName>
</protein>
<dbReference type="Proteomes" id="UP000287651">
    <property type="component" value="Unassembled WGS sequence"/>
</dbReference>
<organism evidence="2 3">
    <name type="scientific">Ensete ventricosum</name>
    <name type="common">Abyssinian banana</name>
    <name type="synonym">Musa ensete</name>
    <dbReference type="NCBI Taxonomy" id="4639"/>
    <lineage>
        <taxon>Eukaryota</taxon>
        <taxon>Viridiplantae</taxon>
        <taxon>Streptophyta</taxon>
        <taxon>Embryophyta</taxon>
        <taxon>Tracheophyta</taxon>
        <taxon>Spermatophyta</taxon>
        <taxon>Magnoliopsida</taxon>
        <taxon>Liliopsida</taxon>
        <taxon>Zingiberales</taxon>
        <taxon>Musaceae</taxon>
        <taxon>Ensete</taxon>
    </lineage>
</organism>
<sequence length="110" mass="11676">MSLRTQSEPNRIDISARSSKFDNNGRWTNSIKGWGVCQAVDSVLIAKGPFFPPLQFHGKPCAGNARKSGGIVFCAGAIAGLLLSPPLSVPALAIAFWSAALYAARCLRKS</sequence>
<comment type="caution">
    <text evidence="2">The sequence shown here is derived from an EMBL/GenBank/DDBJ whole genome shotgun (WGS) entry which is preliminary data.</text>
</comment>
<evidence type="ECO:0000256" key="1">
    <source>
        <dbReference type="SAM" id="Phobius"/>
    </source>
</evidence>
<evidence type="ECO:0000313" key="3">
    <source>
        <dbReference type="Proteomes" id="UP000287651"/>
    </source>
</evidence>
<keyword evidence="1" id="KW-0472">Membrane</keyword>
<evidence type="ECO:0000313" key="2">
    <source>
        <dbReference type="EMBL" id="RRT66991.1"/>
    </source>
</evidence>
<name>A0A426ZSU9_ENSVE</name>